<dbReference type="CDD" id="cd00158">
    <property type="entry name" value="RHOD"/>
    <property type="match status" value="1"/>
</dbReference>
<dbReference type="InterPro" id="IPR001763">
    <property type="entry name" value="Rhodanese-like_dom"/>
</dbReference>
<dbReference type="Pfam" id="PF00581">
    <property type="entry name" value="Rhodanese"/>
    <property type="match status" value="1"/>
</dbReference>
<dbReference type="RefSeq" id="WP_091573999.1">
    <property type="nucleotide sequence ID" value="NZ_FLRH01000003.1"/>
</dbReference>
<dbReference type="InterPro" id="IPR036873">
    <property type="entry name" value="Rhodanese-like_dom_sf"/>
</dbReference>
<dbReference type="OrthoDB" id="9802028at2"/>
<evidence type="ECO:0000259" key="1">
    <source>
        <dbReference type="PROSITE" id="PS50206"/>
    </source>
</evidence>
<reference evidence="3" key="1">
    <citation type="submission" date="2016-06" db="EMBL/GenBank/DDBJ databases">
        <authorList>
            <person name="Varghese N."/>
            <person name="Submissions Spin"/>
        </authorList>
    </citation>
    <scope>NUCLEOTIDE SEQUENCE [LARGE SCALE GENOMIC DNA]</scope>
    <source>
        <strain evidence="3">DSM 45794</strain>
    </source>
</reference>
<dbReference type="AlphaFoldDB" id="A0A1A9BAJ3"/>
<accession>A0A1A9BAJ3</accession>
<dbReference type="SMART" id="SM00450">
    <property type="entry name" value="RHOD"/>
    <property type="match status" value="1"/>
</dbReference>
<organism evidence="2 3">
    <name type="scientific">Micromonospora sediminicola</name>
    <dbReference type="NCBI Taxonomy" id="946078"/>
    <lineage>
        <taxon>Bacteria</taxon>
        <taxon>Bacillati</taxon>
        <taxon>Actinomycetota</taxon>
        <taxon>Actinomycetes</taxon>
        <taxon>Micromonosporales</taxon>
        <taxon>Micromonosporaceae</taxon>
        <taxon>Micromonospora</taxon>
    </lineage>
</organism>
<evidence type="ECO:0000313" key="2">
    <source>
        <dbReference type="EMBL" id="SBT66173.1"/>
    </source>
</evidence>
<sequence length="104" mass="10732">MREVDLTTFAAAHADGATVIDVREPVEYLGGHVPGARCVPLGHLAASLPQVPREGTVYVICAGGNRSQVGAEVLERAGITARSVAGGTSAWIRSGRPVTEGSRP</sequence>
<dbReference type="PANTHER" id="PTHR43031">
    <property type="entry name" value="FAD-DEPENDENT OXIDOREDUCTASE"/>
    <property type="match status" value="1"/>
</dbReference>
<dbReference type="InterPro" id="IPR050229">
    <property type="entry name" value="GlpE_sulfurtransferase"/>
</dbReference>
<feature type="domain" description="Rhodanese" evidence="1">
    <location>
        <begin position="13"/>
        <end position="100"/>
    </location>
</feature>
<dbReference type="EMBL" id="FLRH01000003">
    <property type="protein sequence ID" value="SBT66173.1"/>
    <property type="molecule type" value="Genomic_DNA"/>
</dbReference>
<dbReference type="STRING" id="946078.GA0070622_3190"/>
<dbReference type="PANTHER" id="PTHR43031:SF1">
    <property type="entry name" value="PYRIDINE NUCLEOTIDE-DISULPHIDE OXIDOREDUCTASE"/>
    <property type="match status" value="1"/>
</dbReference>
<dbReference type="Gene3D" id="3.40.250.10">
    <property type="entry name" value="Rhodanese-like domain"/>
    <property type="match status" value="1"/>
</dbReference>
<dbReference type="Proteomes" id="UP000199558">
    <property type="component" value="Unassembled WGS sequence"/>
</dbReference>
<dbReference type="PROSITE" id="PS50206">
    <property type="entry name" value="RHODANESE_3"/>
    <property type="match status" value="1"/>
</dbReference>
<evidence type="ECO:0000313" key="3">
    <source>
        <dbReference type="Proteomes" id="UP000199558"/>
    </source>
</evidence>
<dbReference type="GO" id="GO:0016740">
    <property type="term" value="F:transferase activity"/>
    <property type="evidence" value="ECO:0007669"/>
    <property type="project" value="UniProtKB-KW"/>
</dbReference>
<dbReference type="SUPFAM" id="SSF52821">
    <property type="entry name" value="Rhodanese/Cell cycle control phosphatase"/>
    <property type="match status" value="1"/>
</dbReference>
<protein>
    <submittedName>
        <fullName evidence="2">Rhodanese-related sulfurtransferase</fullName>
    </submittedName>
</protein>
<proteinExistence type="predicted"/>
<keyword evidence="3" id="KW-1185">Reference proteome</keyword>
<name>A0A1A9BAJ3_9ACTN</name>
<gene>
    <name evidence="2" type="ORF">GA0070622_3190</name>
</gene>
<keyword evidence="2" id="KW-0808">Transferase</keyword>